<accession>A0A6P8IKV1</accession>
<dbReference type="Pfam" id="PF13920">
    <property type="entry name" value="zf-C3HC4_3"/>
    <property type="match status" value="1"/>
</dbReference>
<evidence type="ECO:0000256" key="4">
    <source>
        <dbReference type="PROSITE-ProRule" id="PRU00175"/>
    </source>
</evidence>
<dbReference type="SUPFAM" id="SSF57889">
    <property type="entry name" value="Cysteine-rich domain"/>
    <property type="match status" value="1"/>
</dbReference>
<keyword evidence="1" id="KW-0479">Metal-binding</keyword>
<gene>
    <name evidence="8" type="primary">LOC116302283</name>
</gene>
<feature type="domain" description="RING-type" evidence="6">
    <location>
        <begin position="338"/>
        <end position="379"/>
    </location>
</feature>
<name>A0A6P8IKV1_ACTTE</name>
<dbReference type="RefSeq" id="XP_031567387.1">
    <property type="nucleotide sequence ID" value="XM_031711527.1"/>
</dbReference>
<dbReference type="InterPro" id="IPR046349">
    <property type="entry name" value="C1-like_sf"/>
</dbReference>
<protein>
    <submittedName>
        <fullName evidence="8">Uncharacterized protein LOC116302283 isoform X1</fullName>
    </submittedName>
</protein>
<dbReference type="KEGG" id="aten:116302283"/>
<dbReference type="InterPro" id="IPR011011">
    <property type="entry name" value="Znf_FYVE_PHD"/>
</dbReference>
<dbReference type="PANTHER" id="PTHR12183:SF37">
    <property type="entry name" value="PROTEIN MDM4"/>
    <property type="match status" value="1"/>
</dbReference>
<sequence>MNEKSFEKKSETRNAMQEPMEEDDSETDSPCDPNTIFLSYHPHELHKVNPMSIYKEYGGNWKCDNCGKESGPLHYPYHCKACSYDICKKCSQGVRLDAHEHPLFYTNTSRLFHQSDNGVWKCATCSRSSSETGQTHSLHCSLCDFDLCLECATPRQYLIHCHPLATVKTSIVYPSTGGNWACDFCGRTSRPNERYSRHCSECQFDACSDCLKEYNVSSHPHPLVKADSNYVYHRFCGGWRCDNCGSLHNTPDDNKPWHCLQCEHDLCDACMHRLNNGIYNFGDDPGPPPRALTREQVMRNPHLALNHSISEPKEPMVSAKAVEHTEKPPEAVEEGDECIICTERPKNATIIHGDTGHLCCCWQCAQVVKMRGDPCPICRMPIDKVIRQYKA</sequence>
<dbReference type="OrthoDB" id="24526at2759"/>
<keyword evidence="3" id="KW-0862">Zinc</keyword>
<evidence type="ECO:0000256" key="5">
    <source>
        <dbReference type="SAM" id="MobiDB-lite"/>
    </source>
</evidence>
<dbReference type="InterPro" id="IPR051652">
    <property type="entry name" value="MDM2_MDM4_MUL1"/>
</dbReference>
<evidence type="ECO:0000313" key="8">
    <source>
        <dbReference type="RefSeq" id="XP_031567387.1"/>
    </source>
</evidence>
<keyword evidence="7" id="KW-1185">Reference proteome</keyword>
<dbReference type="GO" id="GO:0016567">
    <property type="term" value="P:protein ubiquitination"/>
    <property type="evidence" value="ECO:0007669"/>
    <property type="project" value="TreeGrafter"/>
</dbReference>
<dbReference type="SUPFAM" id="SSF57903">
    <property type="entry name" value="FYVE/PHD zinc finger"/>
    <property type="match status" value="1"/>
</dbReference>
<dbReference type="GeneID" id="116302283"/>
<dbReference type="InterPro" id="IPR001841">
    <property type="entry name" value="Znf_RING"/>
</dbReference>
<dbReference type="PROSITE" id="PS50089">
    <property type="entry name" value="ZF_RING_2"/>
    <property type="match status" value="1"/>
</dbReference>
<evidence type="ECO:0000256" key="3">
    <source>
        <dbReference type="ARBA" id="ARBA00022833"/>
    </source>
</evidence>
<dbReference type="Gene3D" id="3.30.40.10">
    <property type="entry name" value="Zinc/RING finger domain, C3HC4 (zinc finger)"/>
    <property type="match status" value="2"/>
</dbReference>
<feature type="compositionally biased region" description="Acidic residues" evidence="5">
    <location>
        <begin position="19"/>
        <end position="29"/>
    </location>
</feature>
<dbReference type="GO" id="GO:0004842">
    <property type="term" value="F:ubiquitin-protein transferase activity"/>
    <property type="evidence" value="ECO:0007669"/>
    <property type="project" value="TreeGrafter"/>
</dbReference>
<dbReference type="InterPro" id="IPR013083">
    <property type="entry name" value="Znf_RING/FYVE/PHD"/>
</dbReference>
<dbReference type="GO" id="GO:0008270">
    <property type="term" value="F:zinc ion binding"/>
    <property type="evidence" value="ECO:0007669"/>
    <property type="project" value="UniProtKB-KW"/>
</dbReference>
<evidence type="ECO:0000259" key="6">
    <source>
        <dbReference type="PROSITE" id="PS50089"/>
    </source>
</evidence>
<reference evidence="8" key="1">
    <citation type="submission" date="2025-08" db="UniProtKB">
        <authorList>
            <consortium name="RefSeq"/>
        </authorList>
    </citation>
    <scope>IDENTIFICATION</scope>
    <source>
        <tissue evidence="8">Tentacle</tissue>
    </source>
</reference>
<dbReference type="AlphaFoldDB" id="A0A6P8IKV1"/>
<dbReference type="SUPFAM" id="SSF57850">
    <property type="entry name" value="RING/U-box"/>
    <property type="match status" value="1"/>
</dbReference>
<keyword evidence="2 4" id="KW-0863">Zinc-finger</keyword>
<organism evidence="7 8">
    <name type="scientific">Actinia tenebrosa</name>
    <name type="common">Australian red waratah sea anemone</name>
    <dbReference type="NCBI Taxonomy" id="6105"/>
    <lineage>
        <taxon>Eukaryota</taxon>
        <taxon>Metazoa</taxon>
        <taxon>Cnidaria</taxon>
        <taxon>Anthozoa</taxon>
        <taxon>Hexacorallia</taxon>
        <taxon>Actiniaria</taxon>
        <taxon>Actiniidae</taxon>
        <taxon>Actinia</taxon>
    </lineage>
</organism>
<dbReference type="CDD" id="cd16646">
    <property type="entry name" value="mRING-HC-C2H2C4_MDM2-like"/>
    <property type="match status" value="1"/>
</dbReference>
<evidence type="ECO:0000256" key="2">
    <source>
        <dbReference type="ARBA" id="ARBA00022771"/>
    </source>
</evidence>
<dbReference type="InParanoid" id="A0A6P8IKV1"/>
<feature type="region of interest" description="Disordered" evidence="5">
    <location>
        <begin position="1"/>
        <end position="29"/>
    </location>
</feature>
<dbReference type="PANTHER" id="PTHR12183">
    <property type="entry name" value="MITOCHONDRIAL UBIQUITIN LIGASE ACTIVATOR OF NFKB 1"/>
    <property type="match status" value="1"/>
</dbReference>
<proteinExistence type="predicted"/>
<dbReference type="Proteomes" id="UP000515163">
    <property type="component" value="Unplaced"/>
</dbReference>
<evidence type="ECO:0000256" key="1">
    <source>
        <dbReference type="ARBA" id="ARBA00022723"/>
    </source>
</evidence>
<evidence type="ECO:0000313" key="7">
    <source>
        <dbReference type="Proteomes" id="UP000515163"/>
    </source>
</evidence>
<feature type="compositionally biased region" description="Basic and acidic residues" evidence="5">
    <location>
        <begin position="1"/>
        <end position="12"/>
    </location>
</feature>